<evidence type="ECO:0000256" key="6">
    <source>
        <dbReference type="ARBA" id="ARBA00023242"/>
    </source>
</evidence>
<keyword evidence="4" id="KW-0805">Transcription regulation</keyword>
<feature type="region of interest" description="Disordered" evidence="7">
    <location>
        <begin position="164"/>
        <end position="193"/>
    </location>
</feature>
<accession>A0A232EXU6</accession>
<feature type="region of interest" description="Disordered" evidence="7">
    <location>
        <begin position="254"/>
        <end position="305"/>
    </location>
</feature>
<feature type="compositionally biased region" description="Basic and acidic residues" evidence="7">
    <location>
        <begin position="257"/>
        <end position="273"/>
    </location>
</feature>
<keyword evidence="6" id="KW-0539">Nucleus</keyword>
<dbReference type="Proteomes" id="UP000215335">
    <property type="component" value="Unassembled WGS sequence"/>
</dbReference>
<dbReference type="STRING" id="543379.A0A232EXU6"/>
<protein>
    <recommendedName>
        <fullName evidence="10">MRG-binding protein</fullName>
    </recommendedName>
</protein>
<sequence length="305" mass="35371">MAVKEKQSDSAEEIEWNVENEIQLFFAMNGHKPVGVNKYFHMVCIWEKFRAAIHKDVSLKAIWDHLKSMYDLMALDDMEDVPFPSNETDFSLPECEFSELMKSRKKEEAEAKPKESKEKVKEVKKDKDAKEVGKKEIVLRDTKAVKEVERKKEEVKKVVKEPEVKKDNKQRETKEVKKEQKATKGRLKGKEEPEDAGKMNIMIAYFKASNIFQSHPTIFIFPAKPSMYKIETINVEKHVVDMLMHQSLIIIDVEGPPVKKERKDSESSRESLKRAPKRPTRQSIDSSSKASSSPRDTPPPKRRRI</sequence>
<dbReference type="InterPro" id="IPR012423">
    <property type="entry name" value="Eaf7/MRGBP"/>
</dbReference>
<comment type="caution">
    <text evidence="8">The sequence shown here is derived from an EMBL/GenBank/DDBJ whole genome shotgun (WGS) entry which is preliminary data.</text>
</comment>
<proteinExistence type="inferred from homology"/>
<evidence type="ECO:0000313" key="8">
    <source>
        <dbReference type="EMBL" id="OXU23212.1"/>
    </source>
</evidence>
<gene>
    <name evidence="8" type="ORF">TSAR_006749</name>
</gene>
<evidence type="ECO:0000256" key="7">
    <source>
        <dbReference type="SAM" id="MobiDB-lite"/>
    </source>
</evidence>
<reference evidence="8 9" key="1">
    <citation type="journal article" date="2017" name="Curr. Biol.">
        <title>The Evolution of Venom by Co-option of Single-Copy Genes.</title>
        <authorList>
            <person name="Martinson E.O."/>
            <person name="Mrinalini"/>
            <person name="Kelkar Y.D."/>
            <person name="Chang C.H."/>
            <person name="Werren J.H."/>
        </authorList>
    </citation>
    <scope>NUCLEOTIDE SEQUENCE [LARGE SCALE GENOMIC DNA]</scope>
    <source>
        <strain evidence="8 9">Alberta</strain>
        <tissue evidence="8">Whole body</tissue>
    </source>
</reference>
<evidence type="ECO:0000313" key="9">
    <source>
        <dbReference type="Proteomes" id="UP000215335"/>
    </source>
</evidence>
<evidence type="ECO:0000256" key="5">
    <source>
        <dbReference type="ARBA" id="ARBA00023163"/>
    </source>
</evidence>
<dbReference type="GO" id="GO:0035267">
    <property type="term" value="C:NuA4 histone acetyltransferase complex"/>
    <property type="evidence" value="ECO:0007669"/>
    <property type="project" value="TreeGrafter"/>
</dbReference>
<evidence type="ECO:0000256" key="1">
    <source>
        <dbReference type="ARBA" id="ARBA00004123"/>
    </source>
</evidence>
<dbReference type="OrthoDB" id="5595141at2759"/>
<dbReference type="AlphaFoldDB" id="A0A232EXU6"/>
<organism evidence="8 9">
    <name type="scientific">Trichomalopsis sarcophagae</name>
    <dbReference type="NCBI Taxonomy" id="543379"/>
    <lineage>
        <taxon>Eukaryota</taxon>
        <taxon>Metazoa</taxon>
        <taxon>Ecdysozoa</taxon>
        <taxon>Arthropoda</taxon>
        <taxon>Hexapoda</taxon>
        <taxon>Insecta</taxon>
        <taxon>Pterygota</taxon>
        <taxon>Neoptera</taxon>
        <taxon>Endopterygota</taxon>
        <taxon>Hymenoptera</taxon>
        <taxon>Apocrita</taxon>
        <taxon>Proctotrupomorpha</taxon>
        <taxon>Chalcidoidea</taxon>
        <taxon>Pteromalidae</taxon>
        <taxon>Pteromalinae</taxon>
        <taxon>Trichomalopsis</taxon>
    </lineage>
</organism>
<evidence type="ECO:0008006" key="10">
    <source>
        <dbReference type="Google" id="ProtNLM"/>
    </source>
</evidence>
<comment type="subcellular location">
    <subcellularLocation>
        <location evidence="1">Nucleus</location>
    </subcellularLocation>
</comment>
<dbReference type="PANTHER" id="PTHR13581:SF5">
    <property type="entry name" value="MRG_MORF4L-BINDING PROTEIN"/>
    <property type="match status" value="1"/>
</dbReference>
<evidence type="ECO:0000256" key="4">
    <source>
        <dbReference type="ARBA" id="ARBA00023015"/>
    </source>
</evidence>
<name>A0A232EXU6_9HYME</name>
<dbReference type="GO" id="GO:0006325">
    <property type="term" value="P:chromatin organization"/>
    <property type="evidence" value="ECO:0007669"/>
    <property type="project" value="UniProtKB-KW"/>
</dbReference>
<dbReference type="GO" id="GO:0005634">
    <property type="term" value="C:nucleus"/>
    <property type="evidence" value="ECO:0007669"/>
    <property type="project" value="UniProtKB-SubCell"/>
</dbReference>
<dbReference type="GO" id="GO:0006357">
    <property type="term" value="P:regulation of transcription by RNA polymerase II"/>
    <property type="evidence" value="ECO:0007669"/>
    <property type="project" value="TreeGrafter"/>
</dbReference>
<dbReference type="Pfam" id="PF07904">
    <property type="entry name" value="Eaf7"/>
    <property type="match status" value="1"/>
</dbReference>
<keyword evidence="5" id="KW-0804">Transcription</keyword>
<feature type="compositionally biased region" description="Low complexity" evidence="7">
    <location>
        <begin position="283"/>
        <end position="293"/>
    </location>
</feature>
<keyword evidence="9" id="KW-1185">Reference proteome</keyword>
<evidence type="ECO:0000256" key="3">
    <source>
        <dbReference type="ARBA" id="ARBA00022853"/>
    </source>
</evidence>
<comment type="similarity">
    <text evidence="2">Belongs to the EAF7 family.</text>
</comment>
<dbReference type="PANTHER" id="PTHR13581">
    <property type="entry name" value="MRG-BINDING PROTEIN"/>
    <property type="match status" value="1"/>
</dbReference>
<keyword evidence="3" id="KW-0156">Chromatin regulator</keyword>
<feature type="region of interest" description="Disordered" evidence="7">
    <location>
        <begin position="103"/>
        <end position="126"/>
    </location>
</feature>
<evidence type="ECO:0000256" key="2">
    <source>
        <dbReference type="ARBA" id="ARBA00007117"/>
    </source>
</evidence>
<dbReference type="EMBL" id="NNAY01001691">
    <property type="protein sequence ID" value="OXU23212.1"/>
    <property type="molecule type" value="Genomic_DNA"/>
</dbReference>